<accession>A0A9D3VG46</accession>
<dbReference type="AlphaFoldDB" id="A0A9D3VG46"/>
<dbReference type="EMBL" id="JAIQCV010000007">
    <property type="protein sequence ID" value="KAH1082500.1"/>
    <property type="molecule type" value="Genomic_DNA"/>
</dbReference>
<dbReference type="InterPro" id="IPR036397">
    <property type="entry name" value="RNaseH_sf"/>
</dbReference>
<dbReference type="Pfam" id="PF13456">
    <property type="entry name" value="RVT_3"/>
    <property type="match status" value="1"/>
</dbReference>
<gene>
    <name evidence="2" type="ORF">J1N35_022261</name>
</gene>
<proteinExistence type="predicted"/>
<dbReference type="InterPro" id="IPR002156">
    <property type="entry name" value="RNaseH_domain"/>
</dbReference>
<dbReference type="GO" id="GO:0004523">
    <property type="term" value="F:RNA-DNA hybrid ribonuclease activity"/>
    <property type="evidence" value="ECO:0007669"/>
    <property type="project" value="InterPro"/>
</dbReference>
<dbReference type="Gene3D" id="3.30.420.10">
    <property type="entry name" value="Ribonuclease H-like superfamily/Ribonuclease H"/>
    <property type="match status" value="1"/>
</dbReference>
<organism evidence="2 3">
    <name type="scientific">Gossypium stocksii</name>
    <dbReference type="NCBI Taxonomy" id="47602"/>
    <lineage>
        <taxon>Eukaryota</taxon>
        <taxon>Viridiplantae</taxon>
        <taxon>Streptophyta</taxon>
        <taxon>Embryophyta</taxon>
        <taxon>Tracheophyta</taxon>
        <taxon>Spermatophyta</taxon>
        <taxon>Magnoliopsida</taxon>
        <taxon>eudicotyledons</taxon>
        <taxon>Gunneridae</taxon>
        <taxon>Pentapetalae</taxon>
        <taxon>rosids</taxon>
        <taxon>malvids</taxon>
        <taxon>Malvales</taxon>
        <taxon>Malvaceae</taxon>
        <taxon>Malvoideae</taxon>
        <taxon>Gossypium</taxon>
    </lineage>
</organism>
<sequence>MGFRRVEAESDNLMLISLIHKRPNGEDEAALMGRIRTLQTRSWIVTFKYVNREANRAADALAKMELYAAPGLSLFVDVPDVIEEELIVDRPGIAANISRIYAHV</sequence>
<dbReference type="Proteomes" id="UP000828251">
    <property type="component" value="Unassembled WGS sequence"/>
</dbReference>
<evidence type="ECO:0000259" key="1">
    <source>
        <dbReference type="Pfam" id="PF13456"/>
    </source>
</evidence>
<keyword evidence="3" id="KW-1185">Reference proteome</keyword>
<comment type="caution">
    <text evidence="2">The sequence shown here is derived from an EMBL/GenBank/DDBJ whole genome shotgun (WGS) entry which is preliminary data.</text>
</comment>
<dbReference type="GO" id="GO:0003676">
    <property type="term" value="F:nucleic acid binding"/>
    <property type="evidence" value="ECO:0007669"/>
    <property type="project" value="InterPro"/>
</dbReference>
<evidence type="ECO:0000313" key="2">
    <source>
        <dbReference type="EMBL" id="KAH1082500.1"/>
    </source>
</evidence>
<reference evidence="2 3" key="1">
    <citation type="journal article" date="2021" name="Plant Biotechnol. J.">
        <title>Multi-omics assisted identification of the key and species-specific regulatory components of drought-tolerant mechanisms in Gossypium stocksii.</title>
        <authorList>
            <person name="Yu D."/>
            <person name="Ke L."/>
            <person name="Zhang D."/>
            <person name="Wu Y."/>
            <person name="Sun Y."/>
            <person name="Mei J."/>
            <person name="Sun J."/>
            <person name="Sun Y."/>
        </authorList>
    </citation>
    <scope>NUCLEOTIDE SEQUENCE [LARGE SCALE GENOMIC DNA]</scope>
    <source>
        <strain evidence="3">cv. E1</strain>
        <tissue evidence="2">Leaf</tissue>
    </source>
</reference>
<dbReference type="PANTHER" id="PTHR47723">
    <property type="entry name" value="OS05G0353850 PROTEIN"/>
    <property type="match status" value="1"/>
</dbReference>
<evidence type="ECO:0000313" key="3">
    <source>
        <dbReference type="Proteomes" id="UP000828251"/>
    </source>
</evidence>
<feature type="domain" description="RNase H type-1" evidence="1">
    <location>
        <begin position="2"/>
        <end position="64"/>
    </location>
</feature>
<dbReference type="InterPro" id="IPR053151">
    <property type="entry name" value="RNase_H-like"/>
</dbReference>
<protein>
    <recommendedName>
        <fullName evidence="1">RNase H type-1 domain-containing protein</fullName>
    </recommendedName>
</protein>
<dbReference type="OrthoDB" id="1414482at2759"/>
<dbReference type="InterPro" id="IPR044730">
    <property type="entry name" value="RNase_H-like_dom_plant"/>
</dbReference>
<name>A0A9D3VG46_9ROSI</name>
<dbReference type="PANTHER" id="PTHR47723:SF19">
    <property type="entry name" value="POLYNUCLEOTIDYL TRANSFERASE, RIBONUCLEASE H-LIKE SUPERFAMILY PROTEIN"/>
    <property type="match status" value="1"/>
</dbReference>
<dbReference type="CDD" id="cd06222">
    <property type="entry name" value="RNase_H_like"/>
    <property type="match status" value="1"/>
</dbReference>